<sequence length="137" mass="14240">MPDSSEATPLAARLEALFRQGEAVLGAEMAYQKARVGFGWSRGKRVAIYLLLAGAFGGLTLVALVVGLLIALAPLLTAWGALAVVGLGLMLLSGLCFRAAVRAFRDARDTVLGKPTRAEAAVVAAVEQENAMQETAA</sequence>
<proteinExistence type="predicted"/>
<keyword evidence="3" id="KW-1185">Reference proteome</keyword>
<evidence type="ECO:0000313" key="2">
    <source>
        <dbReference type="EMBL" id="MDR6509481.1"/>
    </source>
</evidence>
<keyword evidence="1" id="KW-0472">Membrane</keyword>
<keyword evidence="1" id="KW-0812">Transmembrane</keyword>
<name>A0ABU1MHF7_9SPHN</name>
<dbReference type="RefSeq" id="WP_062782221.1">
    <property type="nucleotide sequence ID" value="NZ_CP140000.1"/>
</dbReference>
<reference evidence="2 3" key="1">
    <citation type="submission" date="2023-07" db="EMBL/GenBank/DDBJ databases">
        <title>Sorghum-associated microbial communities from plants grown in Nebraska, USA.</title>
        <authorList>
            <person name="Schachtman D."/>
        </authorList>
    </citation>
    <scope>NUCLEOTIDE SEQUENCE [LARGE SCALE GENOMIC DNA]</scope>
    <source>
        <strain evidence="2 3">DS1027</strain>
    </source>
</reference>
<comment type="caution">
    <text evidence="2">The sequence shown here is derived from an EMBL/GenBank/DDBJ whole genome shotgun (WGS) entry which is preliminary data.</text>
</comment>
<feature type="transmembrane region" description="Helical" evidence="1">
    <location>
        <begin position="78"/>
        <end position="101"/>
    </location>
</feature>
<gene>
    <name evidence="2" type="ORF">J2792_000321</name>
</gene>
<organism evidence="2 3">
    <name type="scientific">Novosphingobium capsulatum</name>
    <dbReference type="NCBI Taxonomy" id="13688"/>
    <lineage>
        <taxon>Bacteria</taxon>
        <taxon>Pseudomonadati</taxon>
        <taxon>Pseudomonadota</taxon>
        <taxon>Alphaproteobacteria</taxon>
        <taxon>Sphingomonadales</taxon>
        <taxon>Sphingomonadaceae</taxon>
        <taxon>Novosphingobium</taxon>
    </lineage>
</organism>
<dbReference type="Proteomes" id="UP001184150">
    <property type="component" value="Unassembled WGS sequence"/>
</dbReference>
<feature type="transmembrane region" description="Helical" evidence="1">
    <location>
        <begin position="48"/>
        <end position="72"/>
    </location>
</feature>
<evidence type="ECO:0000256" key="1">
    <source>
        <dbReference type="SAM" id="Phobius"/>
    </source>
</evidence>
<dbReference type="EMBL" id="JAVDRD010000001">
    <property type="protein sequence ID" value="MDR6509481.1"/>
    <property type="molecule type" value="Genomic_DNA"/>
</dbReference>
<accession>A0ABU1MHF7</accession>
<evidence type="ECO:0008006" key="4">
    <source>
        <dbReference type="Google" id="ProtNLM"/>
    </source>
</evidence>
<keyword evidence="1" id="KW-1133">Transmembrane helix</keyword>
<protein>
    <recommendedName>
        <fullName evidence="4">Holin-X, holin superfamily III</fullName>
    </recommendedName>
</protein>
<evidence type="ECO:0000313" key="3">
    <source>
        <dbReference type="Proteomes" id="UP001184150"/>
    </source>
</evidence>